<name>A0A815YQU0_9BILA</name>
<dbReference type="OrthoDB" id="9989223at2759"/>
<gene>
    <name evidence="2" type="ORF">GPM918_LOCUS40529</name>
    <name evidence="3" type="ORF">SRO942_LOCUS41476</name>
</gene>
<dbReference type="Pfam" id="PF00805">
    <property type="entry name" value="Pentapeptide"/>
    <property type="match status" value="2"/>
</dbReference>
<evidence type="ECO:0008006" key="5">
    <source>
        <dbReference type="Google" id="ProtNLM"/>
    </source>
</evidence>
<dbReference type="EMBL" id="CAJOBC010096003">
    <property type="protein sequence ID" value="CAF4436842.1"/>
    <property type="molecule type" value="Genomic_DNA"/>
</dbReference>
<dbReference type="InterPro" id="IPR051082">
    <property type="entry name" value="Pentapeptide-BTB/POZ_domain"/>
</dbReference>
<dbReference type="Proteomes" id="UP000681722">
    <property type="component" value="Unassembled WGS sequence"/>
</dbReference>
<comment type="caution">
    <text evidence="2">The sequence shown here is derived from an EMBL/GenBank/DDBJ whole genome shotgun (WGS) entry which is preliminary data.</text>
</comment>
<dbReference type="PANTHER" id="PTHR14136">
    <property type="entry name" value="BTB_POZ DOMAIN-CONTAINING PROTEIN KCTD9"/>
    <property type="match status" value="1"/>
</dbReference>
<evidence type="ECO:0000256" key="1">
    <source>
        <dbReference type="SAM" id="Phobius"/>
    </source>
</evidence>
<evidence type="ECO:0000313" key="4">
    <source>
        <dbReference type="Proteomes" id="UP000663829"/>
    </source>
</evidence>
<evidence type="ECO:0000313" key="3">
    <source>
        <dbReference type="EMBL" id="CAF4436842.1"/>
    </source>
</evidence>
<dbReference type="EMBL" id="CAJNOQ010030156">
    <property type="protein sequence ID" value="CAF1573037.1"/>
    <property type="molecule type" value="Genomic_DNA"/>
</dbReference>
<keyword evidence="1" id="KW-0472">Membrane</keyword>
<accession>A0A815YQU0</accession>
<dbReference type="InterPro" id="IPR001646">
    <property type="entry name" value="5peptide_repeat"/>
</dbReference>
<keyword evidence="1" id="KW-1133">Transmembrane helix</keyword>
<dbReference type="AlphaFoldDB" id="A0A815YQU0"/>
<dbReference type="Proteomes" id="UP000663829">
    <property type="component" value="Unassembled WGS sequence"/>
</dbReference>
<proteinExistence type="predicted"/>
<dbReference type="PANTHER" id="PTHR14136:SF17">
    <property type="entry name" value="BTB_POZ DOMAIN-CONTAINING PROTEIN KCTD9"/>
    <property type="match status" value="1"/>
</dbReference>
<organism evidence="2 4">
    <name type="scientific">Didymodactylos carnosus</name>
    <dbReference type="NCBI Taxonomy" id="1234261"/>
    <lineage>
        <taxon>Eukaryota</taxon>
        <taxon>Metazoa</taxon>
        <taxon>Spiralia</taxon>
        <taxon>Gnathifera</taxon>
        <taxon>Rotifera</taxon>
        <taxon>Eurotatoria</taxon>
        <taxon>Bdelloidea</taxon>
        <taxon>Philodinida</taxon>
        <taxon>Philodinidae</taxon>
        <taxon>Didymodactylos</taxon>
    </lineage>
</organism>
<reference evidence="2" key="1">
    <citation type="submission" date="2021-02" db="EMBL/GenBank/DDBJ databases">
        <authorList>
            <person name="Nowell W R."/>
        </authorList>
    </citation>
    <scope>NUCLEOTIDE SEQUENCE</scope>
</reference>
<feature type="non-terminal residue" evidence="2">
    <location>
        <position position="1"/>
    </location>
</feature>
<sequence length="268" mass="29555">IMSDLNSKESSTIDLQSCGREGKERKCCCRRLNLRLNDFLQICSSILIPLLIGVATIVITVQQQKIADQQREQDSEVADNIQKEAVLVKYLETIAEKFSYNDVPKAVPLVHAKTLTALRQLDPKRKVYLVKYLYECKLIARAAYSSVIDMYDADLNNVDFSGTSSFSSISLVGAQLVGASFANRNLTYSDFSYANLTGTNFQNCQLQNADFTGAFLQQTDFTNSDLSGADFTETDLTGSNVNAKQLFTTTSFQAAILPNGTRAMAADV</sequence>
<feature type="transmembrane region" description="Helical" evidence="1">
    <location>
        <begin position="39"/>
        <end position="61"/>
    </location>
</feature>
<evidence type="ECO:0000313" key="2">
    <source>
        <dbReference type="EMBL" id="CAF1573037.1"/>
    </source>
</evidence>
<protein>
    <recommendedName>
        <fullName evidence="5">Pentapeptide repeat-containing protein</fullName>
    </recommendedName>
</protein>
<keyword evidence="1" id="KW-0812">Transmembrane</keyword>
<dbReference type="SUPFAM" id="SSF141571">
    <property type="entry name" value="Pentapeptide repeat-like"/>
    <property type="match status" value="1"/>
</dbReference>
<keyword evidence="4" id="KW-1185">Reference proteome</keyword>
<dbReference type="Gene3D" id="2.160.20.80">
    <property type="entry name" value="E3 ubiquitin-protein ligase SopA"/>
    <property type="match status" value="1"/>
</dbReference>